<proteinExistence type="predicted"/>
<feature type="compositionally biased region" description="Acidic residues" evidence="2">
    <location>
        <begin position="351"/>
        <end position="366"/>
    </location>
</feature>
<evidence type="ECO:0000256" key="3">
    <source>
        <dbReference type="SAM" id="Phobius"/>
    </source>
</evidence>
<feature type="coiled-coil region" evidence="1">
    <location>
        <begin position="433"/>
        <end position="471"/>
    </location>
</feature>
<keyword evidence="3" id="KW-0812">Transmembrane</keyword>
<dbReference type="Proteomes" id="UP000664203">
    <property type="component" value="Unassembled WGS sequence"/>
</dbReference>
<feature type="transmembrane region" description="Helical" evidence="3">
    <location>
        <begin position="583"/>
        <end position="607"/>
    </location>
</feature>
<comment type="caution">
    <text evidence="5">The sequence shown here is derived from an EMBL/GenBank/DDBJ whole genome shotgun (WGS) entry which is preliminary data.</text>
</comment>
<evidence type="ECO:0000259" key="4">
    <source>
        <dbReference type="Pfam" id="PF26616"/>
    </source>
</evidence>
<keyword evidence="1" id="KW-0175">Coiled coil</keyword>
<keyword evidence="6" id="KW-1185">Reference proteome</keyword>
<gene>
    <name evidence="5" type="ORF">ALECFALPRED_010900</name>
</gene>
<name>A0A8H3J9K3_9LECA</name>
<evidence type="ECO:0000313" key="5">
    <source>
        <dbReference type="EMBL" id="CAF9943241.1"/>
    </source>
</evidence>
<keyword evidence="3" id="KW-0472">Membrane</keyword>
<dbReference type="InterPro" id="IPR058257">
    <property type="entry name" value="CorA-like_dom"/>
</dbReference>
<accession>A0A8H3J9K3</accession>
<protein>
    <recommendedName>
        <fullName evidence="4">CorA-like transporter domain-containing protein</fullName>
    </recommendedName>
</protein>
<evidence type="ECO:0000256" key="2">
    <source>
        <dbReference type="SAM" id="MobiDB-lite"/>
    </source>
</evidence>
<feature type="transmembrane region" description="Helical" evidence="3">
    <location>
        <begin position="534"/>
        <end position="555"/>
    </location>
</feature>
<dbReference type="OrthoDB" id="5396681at2759"/>
<feature type="region of interest" description="Disordered" evidence="2">
    <location>
        <begin position="333"/>
        <end position="378"/>
    </location>
</feature>
<organism evidence="5 6">
    <name type="scientific">Alectoria fallacina</name>
    <dbReference type="NCBI Taxonomy" id="1903189"/>
    <lineage>
        <taxon>Eukaryota</taxon>
        <taxon>Fungi</taxon>
        <taxon>Dikarya</taxon>
        <taxon>Ascomycota</taxon>
        <taxon>Pezizomycotina</taxon>
        <taxon>Lecanoromycetes</taxon>
        <taxon>OSLEUM clade</taxon>
        <taxon>Lecanoromycetidae</taxon>
        <taxon>Lecanorales</taxon>
        <taxon>Lecanorineae</taxon>
        <taxon>Parmeliaceae</taxon>
        <taxon>Alectoria</taxon>
    </lineage>
</organism>
<reference evidence="5" key="1">
    <citation type="submission" date="2021-03" db="EMBL/GenBank/DDBJ databases">
        <authorList>
            <person name="Tagirdzhanova G."/>
        </authorList>
    </citation>
    <scope>NUCLEOTIDE SEQUENCE</scope>
</reference>
<evidence type="ECO:0000313" key="6">
    <source>
        <dbReference type="Proteomes" id="UP000664203"/>
    </source>
</evidence>
<evidence type="ECO:0000256" key="1">
    <source>
        <dbReference type="SAM" id="Coils"/>
    </source>
</evidence>
<dbReference type="EMBL" id="CAJPDR010000937">
    <property type="protein sequence ID" value="CAF9943241.1"/>
    <property type="molecule type" value="Genomic_DNA"/>
</dbReference>
<keyword evidence="3" id="KW-1133">Transmembrane helix</keyword>
<dbReference type="Pfam" id="PF26616">
    <property type="entry name" value="CorA-like"/>
    <property type="match status" value="1"/>
</dbReference>
<sequence>MAQQTTSPTLANDAENYPRNVAHRTIVPYALDAIRHQLDTQAPRLFTDEAKAALDFLDLGNGAQDFWPSRIKNAERLREHLGVPPSPSPSNHRCRFLFVHAAHSRDKLNISREMLMLCFTHFQVMPEFIDFFFPFGFQSYAQDFYFSGFRQRTQLAEHWRNATPNARPVDKRLQICYNLKSVEPSDSHSWSIRHCAVYHSFAIKEVRTSWIIVKGDELMKRRIESATSDRGPHEPSDFKSMSGAFKTSLETHLIFCDWSAENWRWYINFLEDTFQSMTRGAFSAPVYVPLLPAAADQLTLQPRTNTQFSMFSRTPTHMTENGSLKLAMKHRLPAPRTYENPETGISQPLPPDEDDDGDDGDNDEPESPLKTSDVKVEEENRDFSFGKLRKVHKFAEKAHEAVLVLKQNILVLAQLKQYYRSISGRQDFPKDLAESCKDAIDDFELRIDGLENDMQTQILRLETLLRLLEDRKTLVKQMMPPKQSAKLRKDQLRTILDYQNTQANKYSTKSMFTMTEDMNDIARKTKIETVSMKVITLVTLFFLPGTFISVGHAFLSTLMSTDIFQSDYTGRQEPNPYAHLNPIQIYFALSLPLTVVTLVFWAGFHFWEMRHEKQKKRHHKAAGWQV</sequence>
<dbReference type="AlphaFoldDB" id="A0A8H3J9K3"/>
<feature type="domain" description="CorA-like transporter" evidence="4">
    <location>
        <begin position="12"/>
        <end position="281"/>
    </location>
</feature>